<proteinExistence type="predicted"/>
<keyword evidence="1" id="KW-0732">Signal</keyword>
<organism evidence="2 3">
    <name type="scientific">Leersia perrieri</name>
    <dbReference type="NCBI Taxonomy" id="77586"/>
    <lineage>
        <taxon>Eukaryota</taxon>
        <taxon>Viridiplantae</taxon>
        <taxon>Streptophyta</taxon>
        <taxon>Embryophyta</taxon>
        <taxon>Tracheophyta</taxon>
        <taxon>Spermatophyta</taxon>
        <taxon>Magnoliopsida</taxon>
        <taxon>Liliopsida</taxon>
        <taxon>Poales</taxon>
        <taxon>Poaceae</taxon>
        <taxon>BOP clade</taxon>
        <taxon>Oryzoideae</taxon>
        <taxon>Oryzeae</taxon>
        <taxon>Oryzinae</taxon>
        <taxon>Leersia</taxon>
    </lineage>
</organism>
<evidence type="ECO:0000313" key="3">
    <source>
        <dbReference type="Proteomes" id="UP000032180"/>
    </source>
</evidence>
<dbReference type="AlphaFoldDB" id="A0A0D9W4L8"/>
<evidence type="ECO:0000256" key="1">
    <source>
        <dbReference type="SAM" id="SignalP"/>
    </source>
</evidence>
<dbReference type="Proteomes" id="UP000032180">
    <property type="component" value="Chromosome 4"/>
</dbReference>
<reference evidence="2 3" key="1">
    <citation type="submission" date="2012-08" db="EMBL/GenBank/DDBJ databases">
        <title>Oryza genome evolution.</title>
        <authorList>
            <person name="Wing R.A."/>
        </authorList>
    </citation>
    <scope>NUCLEOTIDE SEQUENCE</scope>
</reference>
<accession>A0A0D9W4L8</accession>
<dbReference type="HOGENOM" id="CLU_2458061_0_0_1"/>
<name>A0A0D9W4L8_9ORYZ</name>
<evidence type="ECO:0000313" key="2">
    <source>
        <dbReference type="EnsemblPlants" id="LPERR04G08470.1"/>
    </source>
</evidence>
<feature type="signal peptide" evidence="1">
    <location>
        <begin position="1"/>
        <end position="18"/>
    </location>
</feature>
<sequence length="89" mass="9613">MLSCSHFVFVFAPRDVCALLLRLKFQLFSKQNPPFLPFSLSKSTVLLVGAPATNPSAAAVLPPGPVMPVLDPGKLPLWSPNCRQPLVLT</sequence>
<dbReference type="Gramene" id="LPERR04G08470.1">
    <property type="protein sequence ID" value="LPERR04G08470.1"/>
    <property type="gene ID" value="LPERR04G08470"/>
</dbReference>
<feature type="chain" id="PRO_5002348205" evidence="1">
    <location>
        <begin position="19"/>
        <end position="89"/>
    </location>
</feature>
<reference evidence="3" key="2">
    <citation type="submission" date="2013-12" db="EMBL/GenBank/DDBJ databases">
        <authorList>
            <person name="Yu Y."/>
            <person name="Lee S."/>
            <person name="de Baynast K."/>
            <person name="Wissotski M."/>
            <person name="Liu L."/>
            <person name="Talag J."/>
            <person name="Goicoechea J."/>
            <person name="Angelova A."/>
            <person name="Jetty R."/>
            <person name="Kudrna D."/>
            <person name="Golser W."/>
            <person name="Rivera L."/>
            <person name="Zhang J."/>
            <person name="Wing R."/>
        </authorList>
    </citation>
    <scope>NUCLEOTIDE SEQUENCE</scope>
</reference>
<dbReference type="EnsemblPlants" id="LPERR04G08470.1">
    <property type="protein sequence ID" value="LPERR04G08470.1"/>
    <property type="gene ID" value="LPERR04G08470"/>
</dbReference>
<keyword evidence="3" id="KW-1185">Reference proteome</keyword>
<protein>
    <submittedName>
        <fullName evidence="2">Uncharacterized protein</fullName>
    </submittedName>
</protein>
<reference evidence="2" key="3">
    <citation type="submission" date="2015-04" db="UniProtKB">
        <authorList>
            <consortium name="EnsemblPlants"/>
        </authorList>
    </citation>
    <scope>IDENTIFICATION</scope>
</reference>